<keyword evidence="2" id="KW-0732">Signal</keyword>
<feature type="region of interest" description="Disordered" evidence="1">
    <location>
        <begin position="164"/>
        <end position="186"/>
    </location>
</feature>
<dbReference type="Proteomes" id="UP001139971">
    <property type="component" value="Unassembled WGS sequence"/>
</dbReference>
<reference evidence="3" key="1">
    <citation type="submission" date="2023-02" db="EMBL/GenBank/DDBJ databases">
        <title>Tahibacter soli sp. nov. isolated from soil.</title>
        <authorList>
            <person name="Baek J.H."/>
            <person name="Lee J.K."/>
            <person name="Choi D.G."/>
            <person name="Jeon C.O."/>
        </authorList>
    </citation>
    <scope>NUCLEOTIDE SEQUENCE</scope>
    <source>
        <strain evidence="3">BL</strain>
    </source>
</reference>
<feature type="chain" id="PRO_5040943698" evidence="2">
    <location>
        <begin position="25"/>
        <end position="495"/>
    </location>
</feature>
<dbReference type="AlphaFoldDB" id="A0A9X3YKS3"/>
<evidence type="ECO:0000313" key="4">
    <source>
        <dbReference type="Proteomes" id="UP001139971"/>
    </source>
</evidence>
<accession>A0A9X3YKS3</accession>
<dbReference type="InterPro" id="IPR008160">
    <property type="entry name" value="Collagen"/>
</dbReference>
<feature type="region of interest" description="Disordered" evidence="1">
    <location>
        <begin position="446"/>
        <end position="480"/>
    </location>
</feature>
<organism evidence="3 4">
    <name type="scientific">Tahibacter soli</name>
    <dbReference type="NCBI Taxonomy" id="2983605"/>
    <lineage>
        <taxon>Bacteria</taxon>
        <taxon>Pseudomonadati</taxon>
        <taxon>Pseudomonadota</taxon>
        <taxon>Gammaproteobacteria</taxon>
        <taxon>Lysobacterales</taxon>
        <taxon>Rhodanobacteraceae</taxon>
        <taxon>Tahibacter</taxon>
    </lineage>
</organism>
<keyword evidence="4" id="KW-1185">Reference proteome</keyword>
<dbReference type="EMBL" id="JAOVZO020000014">
    <property type="protein sequence ID" value="MDC8012781.1"/>
    <property type="molecule type" value="Genomic_DNA"/>
</dbReference>
<protein>
    <submittedName>
        <fullName evidence="3">Collagen-like protein</fullName>
    </submittedName>
</protein>
<keyword evidence="3" id="KW-0176">Collagen</keyword>
<proteinExistence type="predicted"/>
<feature type="compositionally biased region" description="Gly residues" evidence="1">
    <location>
        <begin position="447"/>
        <end position="474"/>
    </location>
</feature>
<comment type="caution">
    <text evidence="3">The sequence shown here is derived from an EMBL/GenBank/DDBJ whole genome shotgun (WGS) entry which is preliminary data.</text>
</comment>
<gene>
    <name evidence="3" type="ORF">OD750_009500</name>
</gene>
<feature type="signal peptide" evidence="2">
    <location>
        <begin position="1"/>
        <end position="24"/>
    </location>
</feature>
<evidence type="ECO:0000256" key="1">
    <source>
        <dbReference type="SAM" id="MobiDB-lite"/>
    </source>
</evidence>
<dbReference type="RefSeq" id="WP_263544886.1">
    <property type="nucleotide sequence ID" value="NZ_JAOVZO020000014.1"/>
</dbReference>
<evidence type="ECO:0000313" key="3">
    <source>
        <dbReference type="EMBL" id="MDC8012781.1"/>
    </source>
</evidence>
<sequence length="495" mass="45593">MKKRHLSALLAAALLCCASQEAVAAPLAPQSSAFTYQGRLNASGGLANGSYVFTFSLYDAATGGMPVVGSTPIQQTIPVVDGLFTTDLDFGAVFNGTQYWLEIKVGTTIANQEILAGRQPIAATPVAQYSLNPGPAGATGATGSQGVTGATGVQGATGPAGATGATGVQGATGPTGATGATGSTGTAGATGATGTVGATGAQGPAGIANLYGDGSDGAGTFATADWTSAPPASTLQFTNLTVNGTLTVPSGLVIRASGNVVINGQIAVAKNPLAGAGIGSSDAVLGNNSAGAGGAATNPLFARLVVTPGSVGGGVGPYRINNGSTPAGGGGTVVIVAAGSITIAAGGSISADGAIGPAVVAGASNGGGGGGGGIIVLAAKTAIVNSGTLRAVGGKGADALAGATGSAASGGGGGGVVYLLAPAITAGTINVAGGVAGSGTNTTANTGWGGGGGGSGGAGGSSGNGSTGASGGSTGLSFQKITSDPSTLFVAPVSR</sequence>
<evidence type="ECO:0000256" key="2">
    <source>
        <dbReference type="SAM" id="SignalP"/>
    </source>
</evidence>
<dbReference type="Pfam" id="PF01391">
    <property type="entry name" value="Collagen"/>
    <property type="match status" value="1"/>
</dbReference>
<name>A0A9X3YKS3_9GAMM</name>